<evidence type="ECO:0000256" key="1">
    <source>
        <dbReference type="ARBA" id="ARBA00001031"/>
    </source>
</evidence>
<gene>
    <name evidence="10" type="ORF">EG19_00380</name>
</gene>
<dbReference type="EMBL" id="JMFG01000010">
    <property type="protein sequence ID" value="KDA54226.1"/>
    <property type="molecule type" value="Genomic_DNA"/>
</dbReference>
<evidence type="ECO:0000256" key="6">
    <source>
        <dbReference type="ARBA" id="ARBA00022737"/>
    </source>
</evidence>
<feature type="domain" description="SIS" evidence="9">
    <location>
        <begin position="447"/>
        <end position="586"/>
    </location>
</feature>
<dbReference type="InterPro" id="IPR035490">
    <property type="entry name" value="GlmS/FrlB_SIS"/>
</dbReference>
<keyword evidence="5" id="KW-0808">Transferase</keyword>
<dbReference type="InterPro" id="IPR046348">
    <property type="entry name" value="SIS_dom_sf"/>
</dbReference>
<dbReference type="InterPro" id="IPR017932">
    <property type="entry name" value="GATase_2_dom"/>
</dbReference>
<evidence type="ECO:0000256" key="2">
    <source>
        <dbReference type="ARBA" id="ARBA00012916"/>
    </source>
</evidence>
<dbReference type="GO" id="GO:0006002">
    <property type="term" value="P:fructose 6-phosphate metabolic process"/>
    <property type="evidence" value="ECO:0007669"/>
    <property type="project" value="TreeGrafter"/>
</dbReference>
<dbReference type="CDD" id="cd05008">
    <property type="entry name" value="SIS_GlmS_GlmD_1"/>
    <property type="match status" value="1"/>
</dbReference>
<dbReference type="NCBIfam" id="TIGR01135">
    <property type="entry name" value="glmS"/>
    <property type="match status" value="1"/>
</dbReference>
<dbReference type="Gene3D" id="3.60.20.10">
    <property type="entry name" value="Glutamine Phosphoribosylpyrophosphate, subunit 1, domain 1"/>
    <property type="match status" value="1"/>
</dbReference>
<dbReference type="EC" id="2.6.1.16" evidence="2"/>
<dbReference type="GO" id="GO:0006487">
    <property type="term" value="P:protein N-linked glycosylation"/>
    <property type="evidence" value="ECO:0007669"/>
    <property type="project" value="TreeGrafter"/>
</dbReference>
<feature type="domain" description="SIS" evidence="9">
    <location>
        <begin position="284"/>
        <end position="425"/>
    </location>
</feature>
<evidence type="ECO:0000313" key="11">
    <source>
        <dbReference type="Proteomes" id="UP000027284"/>
    </source>
</evidence>
<protein>
    <recommendedName>
        <fullName evidence="3">Glutamine--fructose-6-phosphate aminotransferase [isomerizing]</fullName>
        <ecNumber evidence="2">2.6.1.16</ecNumber>
    </recommendedName>
</protein>
<accession>A0A062Y1F2</accession>
<proteinExistence type="predicted"/>
<dbReference type="AlphaFoldDB" id="A0A062Y1F2"/>
<dbReference type="Pfam" id="PF01380">
    <property type="entry name" value="SIS"/>
    <property type="match status" value="2"/>
</dbReference>
<evidence type="ECO:0000256" key="5">
    <source>
        <dbReference type="ARBA" id="ARBA00022679"/>
    </source>
</evidence>
<comment type="catalytic activity">
    <reaction evidence="1">
        <text>D-fructose 6-phosphate + L-glutamine = D-glucosamine 6-phosphate + L-glutamate</text>
        <dbReference type="Rhea" id="RHEA:13237"/>
        <dbReference type="ChEBI" id="CHEBI:29985"/>
        <dbReference type="ChEBI" id="CHEBI:58359"/>
        <dbReference type="ChEBI" id="CHEBI:58725"/>
        <dbReference type="ChEBI" id="CHEBI:61527"/>
        <dbReference type="EC" id="2.6.1.16"/>
    </reaction>
</comment>
<dbReference type="RefSeq" id="WP_038048087.1">
    <property type="nucleotide sequence ID" value="NZ_JMFG01000010.1"/>
</dbReference>
<dbReference type="InterPro" id="IPR001347">
    <property type="entry name" value="SIS_dom"/>
</dbReference>
<keyword evidence="7" id="KW-0315">Glutamine amidotransferase</keyword>
<keyword evidence="11" id="KW-1185">Reference proteome</keyword>
<organism evidence="10 11">
    <name type="scientific">Thermoanaerobaculum aquaticum</name>
    <dbReference type="NCBI Taxonomy" id="1312852"/>
    <lineage>
        <taxon>Bacteria</taxon>
        <taxon>Pseudomonadati</taxon>
        <taxon>Acidobacteriota</taxon>
        <taxon>Thermoanaerobaculia</taxon>
        <taxon>Thermoanaerobaculales</taxon>
        <taxon>Thermoanaerobaculaceae</taxon>
        <taxon>Thermoanaerobaculum</taxon>
    </lineage>
</organism>
<sequence length="596" mass="63924">MCGIFGIVFENDRPLGEILTGAAKRLSYRGYDSVGAAAIDSQGRIDLRKAPGKVEEVAEKLKFSELTGSRGICQLRWATFGAPSYENAQPHLDSDGDLVGAHNGNVVNNAELRRQFIAEGMTVRGTNDGESCVHAVERYVNRGLSLPEAVRAAYRDLAGDFAFVIGNNRENILVAVKKGSGLVVGVGPDFTCCSSDLPSVLPLTRRVIPMEDGEMVVLRPHSVELYRVEDGAPIAREPKEVGEDMGVPEKGGFPHFMLKEIHEQAAAARELYHLLEHSEHLPQIAQEVAKARRVFLVGSGSSYHACLIGSHFFSSLAGILAIPVLPQQFVEQFGPALGADDVAVYVSQSGETKDVLNALNYATAKGVKALGLVNVLGSTLTRKVERYLPLACGWEISVPATKTYTNQVIALIALAARSGGRDLGPLAAASSWLEKAVREMDGTARALAKQLAKVQKLFILGYGLGHGVALEGALKIKEVTGIPCEGMFSSEFKHGPLAMVEQGTPVLFTASPAGCHMLTNHVTEVTCRGGYAIVIAPEHENLRAEASLFIPLPVGSEVEYAVVGAVPFQLFAYHLAVTLGFDPDYPRNLSKTLTVD</sequence>
<dbReference type="Pfam" id="PF13537">
    <property type="entry name" value="GATase_7"/>
    <property type="match status" value="1"/>
</dbReference>
<dbReference type="PROSITE" id="PS51278">
    <property type="entry name" value="GATASE_TYPE_2"/>
    <property type="match status" value="1"/>
</dbReference>
<evidence type="ECO:0000259" key="9">
    <source>
        <dbReference type="PROSITE" id="PS51464"/>
    </source>
</evidence>
<keyword evidence="6" id="KW-0677">Repeat</keyword>
<evidence type="ECO:0000259" key="8">
    <source>
        <dbReference type="PROSITE" id="PS51278"/>
    </source>
</evidence>
<dbReference type="NCBIfam" id="NF001484">
    <property type="entry name" value="PRK00331.1"/>
    <property type="match status" value="1"/>
</dbReference>
<dbReference type="STRING" id="1312852.EG19_00380"/>
<dbReference type="Gene3D" id="3.40.50.10490">
    <property type="entry name" value="Glucose-6-phosphate isomerase like protein, domain 1"/>
    <property type="match status" value="2"/>
</dbReference>
<dbReference type="GO" id="GO:0004360">
    <property type="term" value="F:glutamine-fructose-6-phosphate transaminase (isomerizing) activity"/>
    <property type="evidence" value="ECO:0007669"/>
    <property type="project" value="UniProtKB-EC"/>
</dbReference>
<dbReference type="GO" id="GO:0097367">
    <property type="term" value="F:carbohydrate derivative binding"/>
    <property type="evidence" value="ECO:0007669"/>
    <property type="project" value="InterPro"/>
</dbReference>
<dbReference type="GO" id="GO:0006047">
    <property type="term" value="P:UDP-N-acetylglucosamine metabolic process"/>
    <property type="evidence" value="ECO:0007669"/>
    <property type="project" value="TreeGrafter"/>
</dbReference>
<dbReference type="SUPFAM" id="SSF53697">
    <property type="entry name" value="SIS domain"/>
    <property type="match status" value="1"/>
</dbReference>
<dbReference type="PANTHER" id="PTHR10937:SF0">
    <property type="entry name" value="GLUTAMINE--FRUCTOSE-6-PHOSPHATE TRANSAMINASE (ISOMERIZING)"/>
    <property type="match status" value="1"/>
</dbReference>
<evidence type="ECO:0000256" key="3">
    <source>
        <dbReference type="ARBA" id="ARBA00016090"/>
    </source>
</evidence>
<feature type="domain" description="Glutamine amidotransferase type-2" evidence="8">
    <location>
        <begin position="2"/>
        <end position="221"/>
    </location>
</feature>
<dbReference type="InterPro" id="IPR005855">
    <property type="entry name" value="GFAT"/>
</dbReference>
<evidence type="ECO:0000256" key="4">
    <source>
        <dbReference type="ARBA" id="ARBA00022576"/>
    </source>
</evidence>
<dbReference type="CDD" id="cd05009">
    <property type="entry name" value="SIS_GlmS_GlmD_2"/>
    <property type="match status" value="1"/>
</dbReference>
<reference evidence="10 11" key="1">
    <citation type="submission" date="2014-04" db="EMBL/GenBank/DDBJ databases">
        <title>The Genome Sequence of Thermoanaerobaculum aquaticum MP-01, The First Cultivated Group 23 Acidobacterium.</title>
        <authorList>
            <person name="Stamps B.W."/>
            <person name="Losey N.A."/>
            <person name="Lawson P.A."/>
            <person name="Stevenson B.S."/>
        </authorList>
    </citation>
    <scope>NUCLEOTIDE SEQUENCE [LARGE SCALE GENOMIC DNA]</scope>
    <source>
        <strain evidence="10 11">MP-01</strain>
    </source>
</reference>
<dbReference type="Proteomes" id="UP000027284">
    <property type="component" value="Unassembled WGS sequence"/>
</dbReference>
<dbReference type="InterPro" id="IPR035466">
    <property type="entry name" value="GlmS/AgaS_SIS"/>
</dbReference>
<dbReference type="InterPro" id="IPR029055">
    <property type="entry name" value="Ntn_hydrolases_N"/>
</dbReference>
<comment type="caution">
    <text evidence="10">The sequence shown here is derived from an EMBL/GenBank/DDBJ whole genome shotgun (WGS) entry which is preliminary data.</text>
</comment>
<dbReference type="PANTHER" id="PTHR10937">
    <property type="entry name" value="GLUCOSAMINE--FRUCTOSE-6-PHOSPHATE AMINOTRANSFERASE, ISOMERIZING"/>
    <property type="match status" value="1"/>
</dbReference>
<name>A0A062Y1F2_9BACT</name>
<dbReference type="PROSITE" id="PS51464">
    <property type="entry name" value="SIS"/>
    <property type="match status" value="2"/>
</dbReference>
<keyword evidence="4" id="KW-0032">Aminotransferase</keyword>
<dbReference type="OrthoDB" id="106547at2"/>
<evidence type="ECO:0000313" key="10">
    <source>
        <dbReference type="EMBL" id="KDA54226.1"/>
    </source>
</evidence>
<dbReference type="SUPFAM" id="SSF56235">
    <property type="entry name" value="N-terminal nucleophile aminohydrolases (Ntn hydrolases)"/>
    <property type="match status" value="1"/>
</dbReference>
<evidence type="ECO:0000256" key="7">
    <source>
        <dbReference type="ARBA" id="ARBA00022962"/>
    </source>
</evidence>